<evidence type="ECO:0000256" key="7">
    <source>
        <dbReference type="ARBA" id="ARBA00023242"/>
    </source>
</evidence>
<dbReference type="EMBL" id="NEDP02000239">
    <property type="protein sequence ID" value="OWF56247.1"/>
    <property type="molecule type" value="Genomic_DNA"/>
</dbReference>
<keyword evidence="3" id="KW-0509">mRNA transport</keyword>
<evidence type="ECO:0000256" key="4">
    <source>
        <dbReference type="ARBA" id="ARBA00022927"/>
    </source>
</evidence>
<dbReference type="Pfam" id="PF15967">
    <property type="entry name" value="Nucleoporin_FG2"/>
    <property type="match status" value="1"/>
</dbReference>
<evidence type="ECO:0000256" key="6">
    <source>
        <dbReference type="ARBA" id="ARBA00023132"/>
    </source>
</evidence>
<evidence type="ECO:0000256" key="3">
    <source>
        <dbReference type="ARBA" id="ARBA00022816"/>
    </source>
</evidence>
<keyword evidence="5" id="KW-0811">Translocation</keyword>
<feature type="region of interest" description="Disordered" evidence="8">
    <location>
        <begin position="667"/>
        <end position="687"/>
    </location>
</feature>
<evidence type="ECO:0000256" key="8">
    <source>
        <dbReference type="SAM" id="MobiDB-lite"/>
    </source>
</evidence>
<dbReference type="Gene3D" id="6.10.140.1350">
    <property type="match status" value="1"/>
</dbReference>
<evidence type="ECO:0000313" key="10">
    <source>
        <dbReference type="Proteomes" id="UP000242188"/>
    </source>
</evidence>
<dbReference type="AlphaFoldDB" id="A0A210R5A2"/>
<evidence type="ECO:0000313" key="9">
    <source>
        <dbReference type="EMBL" id="OWF56247.1"/>
    </source>
</evidence>
<dbReference type="GO" id="GO:0051028">
    <property type="term" value="P:mRNA transport"/>
    <property type="evidence" value="ECO:0007669"/>
    <property type="project" value="UniProtKB-KW"/>
</dbReference>
<dbReference type="GO" id="GO:0008139">
    <property type="term" value="F:nuclear localization sequence binding"/>
    <property type="evidence" value="ECO:0007669"/>
    <property type="project" value="InterPro"/>
</dbReference>
<dbReference type="GO" id="GO:0017056">
    <property type="term" value="F:structural constituent of nuclear pore"/>
    <property type="evidence" value="ECO:0007669"/>
    <property type="project" value="InterPro"/>
</dbReference>
<dbReference type="GO" id="GO:0015031">
    <property type="term" value="P:protein transport"/>
    <property type="evidence" value="ECO:0007669"/>
    <property type="project" value="UniProtKB-KW"/>
</dbReference>
<dbReference type="STRING" id="6573.A0A210R5A2"/>
<dbReference type="Proteomes" id="UP000242188">
    <property type="component" value="Unassembled WGS sequence"/>
</dbReference>
<dbReference type="PANTHER" id="PTHR13437">
    <property type="entry name" value="NUCLEOPORIN P58/P45 NUCLEOPORIN-LIKE PROTEIN 1"/>
    <property type="match status" value="1"/>
</dbReference>
<keyword evidence="2" id="KW-0813">Transport</keyword>
<dbReference type="GO" id="GO:0005643">
    <property type="term" value="C:nuclear pore"/>
    <property type="evidence" value="ECO:0007669"/>
    <property type="project" value="UniProtKB-SubCell"/>
</dbReference>
<dbReference type="OrthoDB" id="2538017at2759"/>
<feature type="region of interest" description="Disordered" evidence="8">
    <location>
        <begin position="259"/>
        <end position="287"/>
    </location>
</feature>
<keyword evidence="6" id="KW-0906">Nuclear pore complex</keyword>
<comment type="caution">
    <text evidence="9">The sequence shown here is derived from an EMBL/GenBank/DDBJ whole genome shotgun (WGS) entry which is preliminary data.</text>
</comment>
<name>A0A210R5A2_MIZYE</name>
<sequence length="687" mass="68373">MNTGGGFNFKGFGTPASGAPGATAATAATPTFGTAAPATGLTFGGSGATPSLGGLAGAAASPLAGFGTPASTKPPSLLSQTLGTNATKSTGFSFGGAATPATSTAAPSLLGTPGGLLGSAASGGIGTGTLGGTPGTLGSPGLFGTATAAKTQVNTGFSLSASATTVGATGLTLPGAKPNTATAASTGSQSTGFSFAAKVTTPAATTGSTAAGFGSLGTAGLGGKMPTGLGVGATAGLGGGATTGLGGTGTSVFSNISTKPQTTGLGGVDPKTSQAAAGGTATDAKPGDGKALKKTFIPEAIVLTVEDFKKYVKEEKSVQDGLARMSSKPMYKVQEDVMALKQLLSVVSNGVQRNTCAVEKLKREMTQELKHAEMAQRTKDIPPGLQYENTAPTEYFQHLVEDFEHQMLLYRQQIETLEGHLASLHQPSKLSPEELIVLMRKLHEAFIALAAQLHHVHEAVKTQKDHYLNYRKIYLHDGKNIFDREKKATSKAHLHPVTQMGPSPFSDMSNAAAIAMASALSRSQQPTVAGPPVAGLTGTGGFFTNTTTTPATGFGFGTNTVTQSSTVPGFGLGTSTSSSFGLLGSKGFGTAATAVAPSGIGGSLFGGSSFGGSNTTGMGGTATVRPLGFGITPQPLGGSSGFNLSTTQQTPGLTFGNTPAFGVAAPNAEAPFQLNKPPPPGSKRGKR</sequence>
<reference evidence="9 10" key="1">
    <citation type="journal article" date="2017" name="Nat. Ecol. Evol.">
        <title>Scallop genome provides insights into evolution of bilaterian karyotype and development.</title>
        <authorList>
            <person name="Wang S."/>
            <person name="Zhang J."/>
            <person name="Jiao W."/>
            <person name="Li J."/>
            <person name="Xun X."/>
            <person name="Sun Y."/>
            <person name="Guo X."/>
            <person name="Huan P."/>
            <person name="Dong B."/>
            <person name="Zhang L."/>
            <person name="Hu X."/>
            <person name="Sun X."/>
            <person name="Wang J."/>
            <person name="Zhao C."/>
            <person name="Wang Y."/>
            <person name="Wang D."/>
            <person name="Huang X."/>
            <person name="Wang R."/>
            <person name="Lv J."/>
            <person name="Li Y."/>
            <person name="Zhang Z."/>
            <person name="Liu B."/>
            <person name="Lu W."/>
            <person name="Hui Y."/>
            <person name="Liang J."/>
            <person name="Zhou Z."/>
            <person name="Hou R."/>
            <person name="Li X."/>
            <person name="Liu Y."/>
            <person name="Li H."/>
            <person name="Ning X."/>
            <person name="Lin Y."/>
            <person name="Zhao L."/>
            <person name="Xing Q."/>
            <person name="Dou J."/>
            <person name="Li Y."/>
            <person name="Mao J."/>
            <person name="Guo H."/>
            <person name="Dou H."/>
            <person name="Li T."/>
            <person name="Mu C."/>
            <person name="Jiang W."/>
            <person name="Fu Q."/>
            <person name="Fu X."/>
            <person name="Miao Y."/>
            <person name="Liu J."/>
            <person name="Yu Q."/>
            <person name="Li R."/>
            <person name="Liao H."/>
            <person name="Li X."/>
            <person name="Kong Y."/>
            <person name="Jiang Z."/>
            <person name="Chourrout D."/>
            <person name="Li R."/>
            <person name="Bao Z."/>
        </authorList>
    </citation>
    <scope>NUCLEOTIDE SEQUENCE [LARGE SCALE GENOMIC DNA]</scope>
    <source>
        <strain evidence="9 10">PY_sf001</strain>
    </source>
</reference>
<proteinExistence type="predicted"/>
<dbReference type="InterPro" id="IPR024882">
    <property type="entry name" value="NUP58/p45/49"/>
</dbReference>
<evidence type="ECO:0000256" key="1">
    <source>
        <dbReference type="ARBA" id="ARBA00004567"/>
    </source>
</evidence>
<keyword evidence="4" id="KW-0653">Protein transport</keyword>
<keyword evidence="7" id="KW-0539">Nucleus</keyword>
<protein>
    <submittedName>
        <fullName evidence="9">Nucleoporin p58/p45</fullName>
    </submittedName>
</protein>
<gene>
    <name evidence="9" type="ORF">KP79_PYT13231</name>
</gene>
<evidence type="ECO:0000256" key="5">
    <source>
        <dbReference type="ARBA" id="ARBA00023010"/>
    </source>
</evidence>
<accession>A0A210R5A2</accession>
<evidence type="ECO:0000256" key="2">
    <source>
        <dbReference type="ARBA" id="ARBA00022448"/>
    </source>
</evidence>
<dbReference type="PANTHER" id="PTHR13437:SF2">
    <property type="entry name" value="NUCLEOPORIN P58_P45"/>
    <property type="match status" value="1"/>
</dbReference>
<organism evidence="9 10">
    <name type="scientific">Mizuhopecten yessoensis</name>
    <name type="common">Japanese scallop</name>
    <name type="synonym">Patinopecten yessoensis</name>
    <dbReference type="NCBI Taxonomy" id="6573"/>
    <lineage>
        <taxon>Eukaryota</taxon>
        <taxon>Metazoa</taxon>
        <taxon>Spiralia</taxon>
        <taxon>Lophotrochozoa</taxon>
        <taxon>Mollusca</taxon>
        <taxon>Bivalvia</taxon>
        <taxon>Autobranchia</taxon>
        <taxon>Pteriomorphia</taxon>
        <taxon>Pectinida</taxon>
        <taxon>Pectinoidea</taxon>
        <taxon>Pectinidae</taxon>
        <taxon>Mizuhopecten</taxon>
    </lineage>
</organism>
<keyword evidence="10" id="KW-1185">Reference proteome</keyword>
<comment type="subcellular location">
    <subcellularLocation>
        <location evidence="1">Nucleus</location>
        <location evidence="1">Nuclear pore complex</location>
    </subcellularLocation>
</comment>